<dbReference type="InterPro" id="IPR003615">
    <property type="entry name" value="HNH_nuc"/>
</dbReference>
<proteinExistence type="predicted"/>
<dbReference type="Pfam" id="PF01844">
    <property type="entry name" value="HNH"/>
    <property type="match status" value="1"/>
</dbReference>
<dbReference type="PANTHER" id="PTHR33877:SF1">
    <property type="entry name" value="TYPE IV METHYL-DIRECTED RESTRICTION ENZYME ECOKMCRA"/>
    <property type="match status" value="1"/>
</dbReference>
<comment type="caution">
    <text evidence="2">The sequence shown here is derived from an EMBL/GenBank/DDBJ whole genome shotgun (WGS) entry which is preliminary data.</text>
</comment>
<dbReference type="GO" id="GO:0008270">
    <property type="term" value="F:zinc ion binding"/>
    <property type="evidence" value="ECO:0007669"/>
    <property type="project" value="InterPro"/>
</dbReference>
<sequence length="147" mass="16557">MSRPYIPVELQEQVLADAGHLCGYCHSDERLSGIALSIEHIIPRVADGPTARENLWRSCRPCNEQKGGQIAATDPETGELMPLYNPRTQPWHEHYGWSVDGSLIEGRTPSGRATIVALQLNRPMLVAARRRWVRAGWHPPEEDLERS</sequence>
<keyword evidence="3" id="KW-1185">Reference proteome</keyword>
<accession>A0A2A6RQ18</accession>
<protein>
    <submittedName>
        <fullName evidence="2">HNH endonuclease</fullName>
    </submittedName>
</protein>
<organism evidence="2 3">
    <name type="scientific">Candidatus Viridilinea mediisalina</name>
    <dbReference type="NCBI Taxonomy" id="2024553"/>
    <lineage>
        <taxon>Bacteria</taxon>
        <taxon>Bacillati</taxon>
        <taxon>Chloroflexota</taxon>
        <taxon>Chloroflexia</taxon>
        <taxon>Chloroflexales</taxon>
        <taxon>Chloroflexineae</taxon>
        <taxon>Oscillochloridaceae</taxon>
        <taxon>Candidatus Viridilinea</taxon>
    </lineage>
</organism>
<dbReference type="InterPro" id="IPR002711">
    <property type="entry name" value="HNH"/>
</dbReference>
<dbReference type="PANTHER" id="PTHR33877">
    <property type="entry name" value="SLL1193 PROTEIN"/>
    <property type="match status" value="1"/>
</dbReference>
<dbReference type="GO" id="GO:0004519">
    <property type="term" value="F:endonuclease activity"/>
    <property type="evidence" value="ECO:0007669"/>
    <property type="project" value="UniProtKB-KW"/>
</dbReference>
<reference evidence="3" key="1">
    <citation type="submission" date="2017-08" db="EMBL/GenBank/DDBJ databases">
        <authorList>
            <person name="Grouzdev D.S."/>
            <person name="Gaisin V.A."/>
            <person name="Rysina M.S."/>
            <person name="Gorlenko V.M."/>
        </authorList>
    </citation>
    <scope>NUCLEOTIDE SEQUENCE [LARGE SCALE GENOMIC DNA]</scope>
    <source>
        <strain evidence="3">Kir15-3F</strain>
    </source>
</reference>
<evidence type="ECO:0000313" key="2">
    <source>
        <dbReference type="EMBL" id="PDW05035.1"/>
    </source>
</evidence>
<name>A0A2A6RQ18_9CHLR</name>
<dbReference type="RefSeq" id="WP_097642055.1">
    <property type="nucleotide sequence ID" value="NZ_NQWI01000001.1"/>
</dbReference>
<dbReference type="SMART" id="SM00507">
    <property type="entry name" value="HNHc"/>
    <property type="match status" value="1"/>
</dbReference>
<keyword evidence="2" id="KW-0255">Endonuclease</keyword>
<dbReference type="GO" id="GO:0003676">
    <property type="term" value="F:nucleic acid binding"/>
    <property type="evidence" value="ECO:0007669"/>
    <property type="project" value="InterPro"/>
</dbReference>
<dbReference type="Gene3D" id="1.10.30.50">
    <property type="match status" value="1"/>
</dbReference>
<evidence type="ECO:0000313" key="3">
    <source>
        <dbReference type="Proteomes" id="UP000220527"/>
    </source>
</evidence>
<dbReference type="AlphaFoldDB" id="A0A2A6RQ18"/>
<dbReference type="EMBL" id="NQWI01000001">
    <property type="protein sequence ID" value="PDW05035.1"/>
    <property type="molecule type" value="Genomic_DNA"/>
</dbReference>
<feature type="domain" description="HNH nuclease" evidence="1">
    <location>
        <begin position="10"/>
        <end position="64"/>
    </location>
</feature>
<keyword evidence="2" id="KW-0378">Hydrolase</keyword>
<evidence type="ECO:0000259" key="1">
    <source>
        <dbReference type="SMART" id="SM00507"/>
    </source>
</evidence>
<dbReference type="Proteomes" id="UP000220527">
    <property type="component" value="Unassembled WGS sequence"/>
</dbReference>
<dbReference type="InterPro" id="IPR052892">
    <property type="entry name" value="NA-targeting_endonuclease"/>
</dbReference>
<dbReference type="CDD" id="cd00085">
    <property type="entry name" value="HNHc"/>
    <property type="match status" value="1"/>
</dbReference>
<keyword evidence="2" id="KW-0540">Nuclease</keyword>
<gene>
    <name evidence="2" type="ORF">CJ255_00140</name>
</gene>
<dbReference type="OrthoDB" id="147034at2"/>